<dbReference type="Gene3D" id="3.40.630.30">
    <property type="match status" value="1"/>
</dbReference>
<gene>
    <name evidence="2" type="ORF">H8718_04605</name>
</gene>
<feature type="domain" description="N-acetyltransferase" evidence="1">
    <location>
        <begin position="14"/>
        <end position="175"/>
    </location>
</feature>
<accession>A0A926IDR0</accession>
<dbReference type="PROSITE" id="PS51186">
    <property type="entry name" value="GNAT"/>
    <property type="match status" value="1"/>
</dbReference>
<protein>
    <submittedName>
        <fullName evidence="2">GNAT family N-acetyltransferase</fullName>
    </submittedName>
</protein>
<dbReference type="GO" id="GO:0016747">
    <property type="term" value="F:acyltransferase activity, transferring groups other than amino-acyl groups"/>
    <property type="evidence" value="ECO:0007669"/>
    <property type="project" value="InterPro"/>
</dbReference>
<dbReference type="EMBL" id="JACRSY010000005">
    <property type="protein sequence ID" value="MBC8578811.1"/>
    <property type="molecule type" value="Genomic_DNA"/>
</dbReference>
<dbReference type="Pfam" id="PF00583">
    <property type="entry name" value="Acetyltransf_1"/>
    <property type="match status" value="1"/>
</dbReference>
<dbReference type="InterPro" id="IPR000182">
    <property type="entry name" value="GNAT_dom"/>
</dbReference>
<dbReference type="RefSeq" id="WP_249331914.1">
    <property type="nucleotide sequence ID" value="NZ_JACRSY010000005.1"/>
</dbReference>
<proteinExistence type="predicted"/>
<dbReference type="InterPro" id="IPR016181">
    <property type="entry name" value="Acyl_CoA_acyltransferase"/>
</dbReference>
<name>A0A926IDR0_9FIRM</name>
<dbReference type="SUPFAM" id="SSF55729">
    <property type="entry name" value="Acyl-CoA N-acyltransferases (Nat)"/>
    <property type="match status" value="1"/>
</dbReference>
<evidence type="ECO:0000313" key="3">
    <source>
        <dbReference type="Proteomes" id="UP000655830"/>
    </source>
</evidence>
<comment type="caution">
    <text evidence="2">The sequence shown here is derived from an EMBL/GenBank/DDBJ whole genome shotgun (WGS) entry which is preliminary data.</text>
</comment>
<keyword evidence="3" id="KW-1185">Reference proteome</keyword>
<dbReference type="Proteomes" id="UP000655830">
    <property type="component" value="Unassembled WGS sequence"/>
</dbReference>
<dbReference type="CDD" id="cd04301">
    <property type="entry name" value="NAT_SF"/>
    <property type="match status" value="1"/>
</dbReference>
<evidence type="ECO:0000259" key="1">
    <source>
        <dbReference type="PROSITE" id="PS51186"/>
    </source>
</evidence>
<dbReference type="AlphaFoldDB" id="A0A926IDR0"/>
<evidence type="ECO:0000313" key="2">
    <source>
        <dbReference type="EMBL" id="MBC8578811.1"/>
    </source>
</evidence>
<reference evidence="2" key="1">
    <citation type="submission" date="2020-08" db="EMBL/GenBank/DDBJ databases">
        <title>Genome public.</title>
        <authorList>
            <person name="Liu C."/>
            <person name="Sun Q."/>
        </authorList>
    </citation>
    <scope>NUCLEOTIDE SEQUENCE</scope>
    <source>
        <strain evidence="2">NSJ-12</strain>
    </source>
</reference>
<organism evidence="2 3">
    <name type="scientific">Zhenhengia yiwuensis</name>
    <dbReference type="NCBI Taxonomy" id="2763666"/>
    <lineage>
        <taxon>Bacteria</taxon>
        <taxon>Bacillati</taxon>
        <taxon>Bacillota</taxon>
        <taxon>Clostridia</taxon>
        <taxon>Lachnospirales</taxon>
        <taxon>Lachnospiraceae</taxon>
        <taxon>Zhenhengia</taxon>
    </lineage>
</organism>
<sequence>MLLNHFKDLLGQNYSVVKITEDNLNDVLKLMQANTYYYSQIPFPTPSLDTCRKDLTALPPNTDMKQKNYIALYKGHDCMAILDYIESYPSKDIVYLGLFMLHPDYHHQGLGEKLIHIFIESAKASHFSGINLACYEVNTIGYAFWKKIGFVTEKACIRQIDGVSYVLLEMYKSCL</sequence>